<dbReference type="InterPro" id="IPR036188">
    <property type="entry name" value="FAD/NAD-bd_sf"/>
</dbReference>
<dbReference type="InterPro" id="IPR002938">
    <property type="entry name" value="FAD-bd"/>
</dbReference>
<dbReference type="GeneID" id="19302542"/>
<evidence type="ECO:0000313" key="8">
    <source>
        <dbReference type="Proteomes" id="UP000030669"/>
    </source>
</evidence>
<evidence type="ECO:0000256" key="2">
    <source>
        <dbReference type="ARBA" id="ARBA00007801"/>
    </source>
</evidence>
<protein>
    <submittedName>
        <fullName evidence="7">Monooxygenase</fullName>
    </submittedName>
</protein>
<evidence type="ECO:0000313" key="7">
    <source>
        <dbReference type="EMBL" id="EPQ51832.1"/>
    </source>
</evidence>
<evidence type="ECO:0000256" key="5">
    <source>
        <dbReference type="ARBA" id="ARBA00023002"/>
    </source>
</evidence>
<feature type="domain" description="FAD-binding" evidence="6">
    <location>
        <begin position="7"/>
        <end position="361"/>
    </location>
</feature>
<dbReference type="OrthoDB" id="2690153at2759"/>
<gene>
    <name evidence="7" type="ORF">GLOTRDRAFT_132643</name>
</gene>
<evidence type="ECO:0000256" key="4">
    <source>
        <dbReference type="ARBA" id="ARBA00022827"/>
    </source>
</evidence>
<dbReference type="EMBL" id="KB469309">
    <property type="protein sequence ID" value="EPQ51832.1"/>
    <property type="molecule type" value="Genomic_DNA"/>
</dbReference>
<dbReference type="HOGENOM" id="CLU_009665_20_3_1"/>
<dbReference type="Proteomes" id="UP000030669">
    <property type="component" value="Unassembled WGS sequence"/>
</dbReference>
<proteinExistence type="inferred from homology"/>
<dbReference type="AlphaFoldDB" id="S7PWR8"/>
<dbReference type="OMA" id="YPQDRHE"/>
<dbReference type="InterPro" id="IPR050641">
    <property type="entry name" value="RIFMO-like"/>
</dbReference>
<name>S7PWR8_GLOTA</name>
<keyword evidence="7" id="KW-0503">Monooxygenase</keyword>
<keyword evidence="3" id="KW-0285">Flavoprotein</keyword>
<dbReference type="Gene3D" id="3.40.30.120">
    <property type="match status" value="1"/>
</dbReference>
<dbReference type="SUPFAM" id="SSF52833">
    <property type="entry name" value="Thioredoxin-like"/>
    <property type="match status" value="1"/>
</dbReference>
<keyword evidence="5" id="KW-0560">Oxidoreductase</keyword>
<dbReference type="RefSeq" id="XP_007869722.1">
    <property type="nucleotide sequence ID" value="XM_007871531.1"/>
</dbReference>
<organism evidence="7 8">
    <name type="scientific">Gloeophyllum trabeum (strain ATCC 11539 / FP-39264 / Madison 617)</name>
    <name type="common">Brown rot fungus</name>
    <dbReference type="NCBI Taxonomy" id="670483"/>
    <lineage>
        <taxon>Eukaryota</taxon>
        <taxon>Fungi</taxon>
        <taxon>Dikarya</taxon>
        <taxon>Basidiomycota</taxon>
        <taxon>Agaricomycotina</taxon>
        <taxon>Agaricomycetes</taxon>
        <taxon>Gloeophyllales</taxon>
        <taxon>Gloeophyllaceae</taxon>
        <taxon>Gloeophyllum</taxon>
    </lineage>
</organism>
<dbReference type="Gene3D" id="3.30.70.2450">
    <property type="match status" value="1"/>
</dbReference>
<keyword evidence="8" id="KW-1185">Reference proteome</keyword>
<dbReference type="Gene3D" id="3.50.50.60">
    <property type="entry name" value="FAD/NAD(P)-binding domain"/>
    <property type="match status" value="1"/>
</dbReference>
<dbReference type="GO" id="GO:0071949">
    <property type="term" value="F:FAD binding"/>
    <property type="evidence" value="ECO:0007669"/>
    <property type="project" value="InterPro"/>
</dbReference>
<dbReference type="eggNOG" id="KOG3855">
    <property type="taxonomic scope" value="Eukaryota"/>
</dbReference>
<comment type="cofactor">
    <cofactor evidence="1">
        <name>FAD</name>
        <dbReference type="ChEBI" id="CHEBI:57692"/>
    </cofactor>
</comment>
<sequence>MAPQAHPVLVVGAGPTGLIAALTLRHNGIPVRILEKADKPFTGSRALGTHPRTFEVYKFLGVLPDILRLGTPVPDNRIYKCPPEGTELAKELKNLGRGYPTPGMPFYNMWVLGQDVTQRVLRTHLEKHGVRVEFGTELRAFAQHADRVEAHIVKPGEGPNGAEETFTASYLVGADGARGVVRKALGLQFAGVTREDATAVLGDVRVRGVSRDHWNRWMKGNVPALSLLPRYTHDPDVFGIIAFGLDATRDYARFVEDTDAFKQYVREVTGRPEIEITEFLGLSYVKFNIRMVSEFGKGRVFIAGDAAHVHSPTGGQGMNSSIMDAFNLAWKLTLAHKNLAAPGLLASYTAERLPVIKNMLTMTTEVLDKALANKEGAWERGARFFQLDVHYRGSAITLEDDPEREGAPDPPVNVYTFGTMGRVRAGDRAPDAPHLLDLRKGSVGTLFDVLTPAKHTVLVFTQGNSAADNVLGALRAYPAAHVQSVVIMPAFASVREDAELPGAGWVLKDADRHAYEGYSVDHATTGHEAVVVVVRPDGFVGAIGRGAGSVQAYFAKILC</sequence>
<dbReference type="PANTHER" id="PTHR43004">
    <property type="entry name" value="TRK SYSTEM POTASSIUM UPTAKE PROTEIN"/>
    <property type="match status" value="1"/>
</dbReference>
<evidence type="ECO:0000259" key="6">
    <source>
        <dbReference type="Pfam" id="PF01494"/>
    </source>
</evidence>
<dbReference type="Pfam" id="PF01494">
    <property type="entry name" value="FAD_binding_3"/>
    <property type="match status" value="1"/>
</dbReference>
<dbReference type="GO" id="GO:0016709">
    <property type="term" value="F:oxidoreductase activity, acting on paired donors, with incorporation or reduction of molecular oxygen, NAD(P)H as one donor, and incorporation of one atom of oxygen"/>
    <property type="evidence" value="ECO:0007669"/>
    <property type="project" value="UniProtKB-ARBA"/>
</dbReference>
<keyword evidence="4" id="KW-0274">FAD</keyword>
<comment type="similarity">
    <text evidence="2">Belongs to the PheA/TfdB FAD monooxygenase family.</text>
</comment>
<accession>S7PWR8</accession>
<reference evidence="7 8" key="1">
    <citation type="journal article" date="2012" name="Science">
        <title>The Paleozoic origin of enzymatic lignin decomposition reconstructed from 31 fungal genomes.</title>
        <authorList>
            <person name="Floudas D."/>
            <person name="Binder M."/>
            <person name="Riley R."/>
            <person name="Barry K."/>
            <person name="Blanchette R.A."/>
            <person name="Henrissat B."/>
            <person name="Martinez A.T."/>
            <person name="Otillar R."/>
            <person name="Spatafora J.W."/>
            <person name="Yadav J.S."/>
            <person name="Aerts A."/>
            <person name="Benoit I."/>
            <person name="Boyd A."/>
            <person name="Carlson A."/>
            <person name="Copeland A."/>
            <person name="Coutinho P.M."/>
            <person name="de Vries R.P."/>
            <person name="Ferreira P."/>
            <person name="Findley K."/>
            <person name="Foster B."/>
            <person name="Gaskell J."/>
            <person name="Glotzer D."/>
            <person name="Gorecki P."/>
            <person name="Heitman J."/>
            <person name="Hesse C."/>
            <person name="Hori C."/>
            <person name="Igarashi K."/>
            <person name="Jurgens J.A."/>
            <person name="Kallen N."/>
            <person name="Kersten P."/>
            <person name="Kohler A."/>
            <person name="Kuees U."/>
            <person name="Kumar T.K.A."/>
            <person name="Kuo A."/>
            <person name="LaButti K."/>
            <person name="Larrondo L.F."/>
            <person name="Lindquist E."/>
            <person name="Ling A."/>
            <person name="Lombard V."/>
            <person name="Lucas S."/>
            <person name="Lundell T."/>
            <person name="Martin R."/>
            <person name="McLaughlin D.J."/>
            <person name="Morgenstern I."/>
            <person name="Morin E."/>
            <person name="Murat C."/>
            <person name="Nagy L.G."/>
            <person name="Nolan M."/>
            <person name="Ohm R.A."/>
            <person name="Patyshakuliyeva A."/>
            <person name="Rokas A."/>
            <person name="Ruiz-Duenas F.J."/>
            <person name="Sabat G."/>
            <person name="Salamov A."/>
            <person name="Samejima M."/>
            <person name="Schmutz J."/>
            <person name="Slot J.C."/>
            <person name="St John F."/>
            <person name="Stenlid J."/>
            <person name="Sun H."/>
            <person name="Sun S."/>
            <person name="Syed K."/>
            <person name="Tsang A."/>
            <person name="Wiebenga A."/>
            <person name="Young D."/>
            <person name="Pisabarro A."/>
            <person name="Eastwood D.C."/>
            <person name="Martin F."/>
            <person name="Cullen D."/>
            <person name="Grigoriev I.V."/>
            <person name="Hibbett D.S."/>
        </authorList>
    </citation>
    <scope>NUCLEOTIDE SEQUENCE [LARGE SCALE GENOMIC DNA]</scope>
    <source>
        <strain evidence="7 8">ATCC 11539</strain>
    </source>
</reference>
<dbReference type="PRINTS" id="PR00420">
    <property type="entry name" value="RNGMNOXGNASE"/>
</dbReference>
<dbReference type="InterPro" id="IPR036249">
    <property type="entry name" value="Thioredoxin-like_sf"/>
</dbReference>
<dbReference type="PANTHER" id="PTHR43004:SF19">
    <property type="entry name" value="BINDING MONOOXYGENASE, PUTATIVE (JCVI)-RELATED"/>
    <property type="match status" value="1"/>
</dbReference>
<evidence type="ECO:0000256" key="3">
    <source>
        <dbReference type="ARBA" id="ARBA00022630"/>
    </source>
</evidence>
<dbReference type="SUPFAM" id="SSF51905">
    <property type="entry name" value="FAD/NAD(P)-binding domain"/>
    <property type="match status" value="1"/>
</dbReference>
<dbReference type="KEGG" id="gtr:GLOTRDRAFT_132643"/>
<evidence type="ECO:0000256" key="1">
    <source>
        <dbReference type="ARBA" id="ARBA00001974"/>
    </source>
</evidence>